<proteinExistence type="predicted"/>
<comment type="caution">
    <text evidence="1">The sequence shown here is derived from an EMBL/GenBank/DDBJ whole genome shotgun (WGS) entry which is preliminary data.</text>
</comment>
<organism evidence="1 2">
    <name type="scientific">Lupinus albus</name>
    <name type="common">White lupine</name>
    <name type="synonym">Lupinus termis</name>
    <dbReference type="NCBI Taxonomy" id="3870"/>
    <lineage>
        <taxon>Eukaryota</taxon>
        <taxon>Viridiplantae</taxon>
        <taxon>Streptophyta</taxon>
        <taxon>Embryophyta</taxon>
        <taxon>Tracheophyta</taxon>
        <taxon>Spermatophyta</taxon>
        <taxon>Magnoliopsida</taxon>
        <taxon>eudicotyledons</taxon>
        <taxon>Gunneridae</taxon>
        <taxon>Pentapetalae</taxon>
        <taxon>rosids</taxon>
        <taxon>fabids</taxon>
        <taxon>Fabales</taxon>
        <taxon>Fabaceae</taxon>
        <taxon>Papilionoideae</taxon>
        <taxon>50 kb inversion clade</taxon>
        <taxon>genistoids sensu lato</taxon>
        <taxon>core genistoids</taxon>
        <taxon>Genisteae</taxon>
        <taxon>Lupinus</taxon>
    </lineage>
</organism>
<evidence type="ECO:0000313" key="1">
    <source>
        <dbReference type="EMBL" id="KAE9587665.1"/>
    </source>
</evidence>
<reference evidence="2" key="1">
    <citation type="journal article" date="2020" name="Nat. Commun.">
        <title>Genome sequence of the cluster root forming white lupin.</title>
        <authorList>
            <person name="Hufnagel B."/>
            <person name="Marques A."/>
            <person name="Soriano A."/>
            <person name="Marques L."/>
            <person name="Divol F."/>
            <person name="Doumas P."/>
            <person name="Sallet E."/>
            <person name="Mancinotti D."/>
            <person name="Carrere S."/>
            <person name="Marande W."/>
            <person name="Arribat S."/>
            <person name="Keller J."/>
            <person name="Huneau C."/>
            <person name="Blein T."/>
            <person name="Aime D."/>
            <person name="Laguerre M."/>
            <person name="Taylor J."/>
            <person name="Schubert V."/>
            <person name="Nelson M."/>
            <person name="Geu-Flores F."/>
            <person name="Crespi M."/>
            <person name="Gallardo-Guerrero K."/>
            <person name="Delaux P.-M."/>
            <person name="Salse J."/>
            <person name="Berges H."/>
            <person name="Guyot R."/>
            <person name="Gouzy J."/>
            <person name="Peret B."/>
        </authorList>
    </citation>
    <scope>NUCLEOTIDE SEQUENCE [LARGE SCALE GENOMIC DNA]</scope>
    <source>
        <strain evidence="2">cv. Amiga</strain>
    </source>
</reference>
<dbReference type="Proteomes" id="UP000447434">
    <property type="component" value="Chromosome 23"/>
</dbReference>
<protein>
    <submittedName>
        <fullName evidence="1">Uncharacterized protein</fullName>
    </submittedName>
</protein>
<keyword evidence="2" id="KW-1185">Reference proteome</keyword>
<sequence length="64" mass="7589">MLEARVGMDRCCLERLRLSEKVLVCREKWCVMMMFGEYDFVCVVGENRIGDCVFLRMYISKNRG</sequence>
<name>A0A6A4N9Z7_LUPAL</name>
<dbReference type="EMBL" id="WOCE01000023">
    <property type="protein sequence ID" value="KAE9587665.1"/>
    <property type="molecule type" value="Genomic_DNA"/>
</dbReference>
<gene>
    <name evidence="1" type="ORF">Lalb_Chr23g0276341</name>
</gene>
<evidence type="ECO:0000313" key="2">
    <source>
        <dbReference type="Proteomes" id="UP000447434"/>
    </source>
</evidence>
<accession>A0A6A4N9Z7</accession>
<dbReference type="AlphaFoldDB" id="A0A6A4N9Z7"/>